<sequence>MRTEASSGTSSRRSAADGSVKPNRSSRVKVLLLRPGAAVIPPPNVKAEPIRRAPPRGRREGRERPVAVRGRALAAAASGA</sequence>
<feature type="compositionally biased region" description="Basic and acidic residues" evidence="1">
    <location>
        <begin position="57"/>
        <end position="66"/>
    </location>
</feature>
<name>A0ABN1GF74_9ACTN</name>
<protein>
    <submittedName>
        <fullName evidence="2">Uncharacterized protein</fullName>
    </submittedName>
</protein>
<proteinExistence type="predicted"/>
<evidence type="ECO:0000256" key="1">
    <source>
        <dbReference type="SAM" id="MobiDB-lite"/>
    </source>
</evidence>
<comment type="caution">
    <text evidence="2">The sequence shown here is derived from an EMBL/GenBank/DDBJ whole genome shotgun (WGS) entry which is preliminary data.</text>
</comment>
<keyword evidence="3" id="KW-1185">Reference proteome</keyword>
<feature type="region of interest" description="Disordered" evidence="1">
    <location>
        <begin position="42"/>
        <end position="80"/>
    </location>
</feature>
<feature type="compositionally biased region" description="Low complexity" evidence="1">
    <location>
        <begin position="1"/>
        <end position="19"/>
    </location>
</feature>
<evidence type="ECO:0000313" key="3">
    <source>
        <dbReference type="Proteomes" id="UP001500668"/>
    </source>
</evidence>
<evidence type="ECO:0000313" key="2">
    <source>
        <dbReference type="EMBL" id="GAA0610238.1"/>
    </source>
</evidence>
<dbReference type="EMBL" id="BAAACA010000030">
    <property type="protein sequence ID" value="GAA0610238.1"/>
    <property type="molecule type" value="Genomic_DNA"/>
</dbReference>
<dbReference type="Proteomes" id="UP001500668">
    <property type="component" value="Unassembled WGS sequence"/>
</dbReference>
<feature type="region of interest" description="Disordered" evidence="1">
    <location>
        <begin position="1"/>
        <end position="27"/>
    </location>
</feature>
<organism evidence="2 3">
    <name type="scientific">Streptomyces crystallinus</name>
    <dbReference type="NCBI Taxonomy" id="68191"/>
    <lineage>
        <taxon>Bacteria</taxon>
        <taxon>Bacillati</taxon>
        <taxon>Actinomycetota</taxon>
        <taxon>Actinomycetes</taxon>
        <taxon>Kitasatosporales</taxon>
        <taxon>Streptomycetaceae</taxon>
        <taxon>Streptomyces</taxon>
    </lineage>
</organism>
<feature type="compositionally biased region" description="Low complexity" evidence="1">
    <location>
        <begin position="67"/>
        <end position="80"/>
    </location>
</feature>
<reference evidence="2 3" key="1">
    <citation type="journal article" date="2019" name="Int. J. Syst. Evol. Microbiol.">
        <title>The Global Catalogue of Microorganisms (GCM) 10K type strain sequencing project: providing services to taxonomists for standard genome sequencing and annotation.</title>
        <authorList>
            <consortium name="The Broad Institute Genomics Platform"/>
            <consortium name="The Broad Institute Genome Sequencing Center for Infectious Disease"/>
            <person name="Wu L."/>
            <person name="Ma J."/>
        </authorList>
    </citation>
    <scope>NUCLEOTIDE SEQUENCE [LARGE SCALE GENOMIC DNA]</scope>
    <source>
        <strain evidence="2 3">JCM 5067</strain>
    </source>
</reference>
<gene>
    <name evidence="2" type="ORF">GCM10010394_45190</name>
</gene>
<accession>A0ABN1GF74</accession>